<dbReference type="Pfam" id="PF03929">
    <property type="entry name" value="PepSY_TM"/>
    <property type="match status" value="1"/>
</dbReference>
<evidence type="ECO:0000313" key="3">
    <source>
        <dbReference type="Proteomes" id="UP000050786"/>
    </source>
</evidence>
<feature type="transmembrane region" description="Helical" evidence="1">
    <location>
        <begin position="155"/>
        <end position="175"/>
    </location>
</feature>
<reference evidence="3" key="1">
    <citation type="submission" date="2015-09" db="EMBL/GenBank/DDBJ databases">
        <authorList>
            <person name="Rodrigo-Torres L."/>
            <person name="Arahal D.R."/>
        </authorList>
    </citation>
    <scope>NUCLEOTIDE SEQUENCE [LARGE SCALE GENOMIC DNA]</scope>
    <source>
        <strain evidence="3">CECT 4293</strain>
    </source>
</reference>
<dbReference type="RefSeq" id="WP_058272396.1">
    <property type="nucleotide sequence ID" value="NZ_CYPS01000020.1"/>
</dbReference>
<feature type="transmembrane region" description="Helical" evidence="1">
    <location>
        <begin position="380"/>
        <end position="402"/>
    </location>
</feature>
<keyword evidence="1" id="KW-1133">Transmembrane helix</keyword>
<protein>
    <submittedName>
        <fullName evidence="2">Putative iron-regulated membrane protein</fullName>
    </submittedName>
</protein>
<proteinExistence type="predicted"/>
<feature type="transmembrane region" description="Helical" evidence="1">
    <location>
        <begin position="422"/>
        <end position="455"/>
    </location>
</feature>
<keyword evidence="1" id="KW-0472">Membrane</keyword>
<evidence type="ECO:0000256" key="1">
    <source>
        <dbReference type="SAM" id="Phobius"/>
    </source>
</evidence>
<dbReference type="Proteomes" id="UP000050786">
    <property type="component" value="Unassembled WGS sequence"/>
</dbReference>
<name>A0A0P1E291_9RHOB</name>
<dbReference type="InterPro" id="IPR005625">
    <property type="entry name" value="PepSY-ass_TM"/>
</dbReference>
<dbReference type="PANTHER" id="PTHR34219">
    <property type="entry name" value="IRON-REGULATED INNER MEMBRANE PROTEIN-RELATED"/>
    <property type="match status" value="1"/>
</dbReference>
<dbReference type="AlphaFoldDB" id="A0A0P1E291"/>
<evidence type="ECO:0000313" key="2">
    <source>
        <dbReference type="EMBL" id="CUH42310.1"/>
    </source>
</evidence>
<feature type="transmembrane region" description="Helical" evidence="1">
    <location>
        <begin position="195"/>
        <end position="219"/>
    </location>
</feature>
<accession>A0A0P1E291</accession>
<feature type="transmembrane region" description="Helical" evidence="1">
    <location>
        <begin position="30"/>
        <end position="53"/>
    </location>
</feature>
<gene>
    <name evidence="2" type="ORF">RUM4293_01198</name>
</gene>
<sequence length="467" mass="51159">MALDSQNLGDTPAQNTAAQKFYFAAWRWHFYAGIFVIPFLIILAVTGLMMMFITQFDGRDGEKIAVDVHGQALPASQQALIALDEVPGTVVEWIGPKADNLATVFRIKTEEGQRLVAVDPYAGEVLQVWDRRAGWYDLADNIHSTLLIGTTGDRIIEIAAGLSLLLVFTGLYMWWPRGNTLAAFVPNLRARGRALWRSLHAVIGFWMSGLLAVFLISGLSWAGVWGGMIVQPWSGFPAEKWDNVPLSDDIHASMNHGHQNDVPWALEQTPMPASGSEAGIDGVPQSTQVDIDALVALGTALDMTGRFRVAYPNGEDGVWTLNRDSMSSDSTDPVNDRTVHVDQFTGKILADVRYEDYSLMGKSMAIGIPFHMGLIGMWNFVLNLVFCLSVIFVCVSGVVMWTKRRPQRAGRLAAPPMPAELPLWKGAVLIGLFTAIAFPLVGLTLLTVLVVDLLLISNIPAMKRAIS</sequence>
<keyword evidence="3" id="KW-1185">Reference proteome</keyword>
<keyword evidence="1" id="KW-0812">Transmembrane</keyword>
<organism evidence="2 3">
    <name type="scientific">Ruegeria atlantica</name>
    <dbReference type="NCBI Taxonomy" id="81569"/>
    <lineage>
        <taxon>Bacteria</taxon>
        <taxon>Pseudomonadati</taxon>
        <taxon>Pseudomonadota</taxon>
        <taxon>Alphaproteobacteria</taxon>
        <taxon>Rhodobacterales</taxon>
        <taxon>Roseobacteraceae</taxon>
        <taxon>Ruegeria</taxon>
    </lineage>
</organism>
<dbReference type="EMBL" id="CYPS01000020">
    <property type="protein sequence ID" value="CUH42310.1"/>
    <property type="molecule type" value="Genomic_DNA"/>
</dbReference>
<dbReference type="PANTHER" id="PTHR34219:SF1">
    <property type="entry name" value="PEPSY DOMAIN-CONTAINING PROTEIN"/>
    <property type="match status" value="1"/>
</dbReference>